<evidence type="ECO:0000313" key="2">
    <source>
        <dbReference type="Proteomes" id="UP001056120"/>
    </source>
</evidence>
<dbReference type="EMBL" id="CM042042">
    <property type="protein sequence ID" value="KAI3705033.1"/>
    <property type="molecule type" value="Genomic_DNA"/>
</dbReference>
<protein>
    <submittedName>
        <fullName evidence="1">Uncharacterized protein</fullName>
    </submittedName>
</protein>
<name>A0ACB9A6M8_9ASTR</name>
<reference evidence="2" key="1">
    <citation type="journal article" date="2022" name="Mol. Ecol. Resour.">
        <title>The genomes of chicory, endive, great burdock and yacon provide insights into Asteraceae palaeo-polyploidization history and plant inulin production.</title>
        <authorList>
            <person name="Fan W."/>
            <person name="Wang S."/>
            <person name="Wang H."/>
            <person name="Wang A."/>
            <person name="Jiang F."/>
            <person name="Liu H."/>
            <person name="Zhao H."/>
            <person name="Xu D."/>
            <person name="Zhang Y."/>
        </authorList>
    </citation>
    <scope>NUCLEOTIDE SEQUENCE [LARGE SCALE GENOMIC DNA]</scope>
    <source>
        <strain evidence="2">cv. Yunnan</strain>
    </source>
</reference>
<reference evidence="1 2" key="2">
    <citation type="journal article" date="2022" name="Mol. Ecol. Resour.">
        <title>The genomes of chicory, endive, great burdock and yacon provide insights into Asteraceae paleo-polyploidization history and plant inulin production.</title>
        <authorList>
            <person name="Fan W."/>
            <person name="Wang S."/>
            <person name="Wang H."/>
            <person name="Wang A."/>
            <person name="Jiang F."/>
            <person name="Liu H."/>
            <person name="Zhao H."/>
            <person name="Xu D."/>
            <person name="Zhang Y."/>
        </authorList>
    </citation>
    <scope>NUCLEOTIDE SEQUENCE [LARGE SCALE GENOMIC DNA]</scope>
    <source>
        <strain evidence="2">cv. Yunnan</strain>
        <tissue evidence="1">Leaves</tissue>
    </source>
</reference>
<proteinExistence type="predicted"/>
<evidence type="ECO:0000313" key="1">
    <source>
        <dbReference type="EMBL" id="KAI3705033.1"/>
    </source>
</evidence>
<accession>A0ACB9A6M8</accession>
<dbReference type="Proteomes" id="UP001056120">
    <property type="component" value="Linkage Group LG25"/>
</dbReference>
<keyword evidence="2" id="KW-1185">Reference proteome</keyword>
<sequence length="1444" mass="162949">MKGGYQYYKMFGFNRKFKITERRPPPDVISVFRLCTNGDSKMSPDHFRRFLIEFQGEEGVTVDHAKGIMVQVLNQLRPNISLSYFTLDDFFKYLFFNHLNGPITSEVHHDMTAPLQHYFIYTGHNSYLTGNQLNSDCSEVPIIKALHKGVRVIELDLWPNSSKDGIHVLHGWTMTTPVALEKCLKSIKEHAFVNSPYPVIITLEDHLTPNLQAKVAEMVTDIFGDMLYCPKAGDLDEFPSPEALKHHVLLSTKPPKEHFERINDNQDDNMSNLNHDLSQFLHIDFEDENGDDKPGQKTTPEYIQLIGIHAAKANKELRKALTVGSGKGKRLSLSEQTLEKAASLYGTDLVRFTQKNILRVFPKGTRVTSSNFKPLLAWMHGAQMVASNMQGYGRSLWMMHGMFRSNGGCGYVKKPDFLMGRGPNNEVFDPKLTLDVKKTLKVRVYMGDGWHMDFSRTHFDRYSPPDFYTKLYMVGVPADVNKKKTRVVKDDWMPIWDEEFTFPLRVPELALLKIVVREHDVSEKDDFGGQTCLPVSELRTGIRVVPLHNKKGEKFESVKLLMRSGSIILASHINIPTKITSHSSTLAIPKMTSTVSCRPPPSHLSDSDSSDSDSTSTASKPLHHTDLSTTIFRSYIEISGLESPDLTKIRSFLTSSRSGALSCLICLERIRPTDPTWSCSSRCFAVFHLLCIQSWARQSSDLSSLRAASRGADDRNSTWNCPKCRIEFPKTLIPKTYTCFCGKIENPPHDPWILPHSCGEICNRSLKYDCGHKCLLLCHPGPCPACPKLVKTRCFCGRVADTKRCGFKEFSCNKTCSKLLDCKAHCCVEICHDGGCPPCRARGVYKCQCGKVKEEKECCEREFRCEIPCEKLLGCGKHNCGKGCHEGECGDCPLQGTRTCPCGKRVYEGMACDVVVPSCGGTCDKKLQCGIHLCPERCHRGPCVETCRIVVTKSCKCGSLKKQVPCYQDVVCERKCQRVRDCGRHACKRRCCDGDCPPCSEICDKKLRCKNHKCPSPCHRGACAPCPVMVTISCFCGETHFEVPCGTEKEQKPPKCSKRCHIAPLCRHKSITKSHKCHYGPCSPCRLVCDEDYPCGHKCKLRCHGPIPPPNPEFTLRPKKKKQNLHNDSTPGSTCPPCPELVWRSCVGEHIGAERMMVCSNKARFSCDNYCGNLLPCGNHFCTKTCHDLKIQCEECNLPCQRERKPLCPHPCPMPCHHEDCPPCKVLIKRACHCGAMVHVFGCLYFNTLSEEEQIAARSCGGPCHRKLPSCTHLCPETCHVGQCPSPEKCSKKVVVRCKCQTVKKDWHCHQVQAAYHNSGRDPKDITKNQFGIGLLSCNSDCKSKVKADESDLHLRKSIIPEKKEPDVENHVRKRKRRKEKVQHDHQVSTFQKIMGIVRKLLLFVVILVSLIAMAHFGYKGLLWVSDWMNEMEIQRQRKRYPRS</sequence>
<comment type="caution">
    <text evidence="1">The sequence shown here is derived from an EMBL/GenBank/DDBJ whole genome shotgun (WGS) entry which is preliminary data.</text>
</comment>
<organism evidence="1 2">
    <name type="scientific">Smallanthus sonchifolius</name>
    <dbReference type="NCBI Taxonomy" id="185202"/>
    <lineage>
        <taxon>Eukaryota</taxon>
        <taxon>Viridiplantae</taxon>
        <taxon>Streptophyta</taxon>
        <taxon>Embryophyta</taxon>
        <taxon>Tracheophyta</taxon>
        <taxon>Spermatophyta</taxon>
        <taxon>Magnoliopsida</taxon>
        <taxon>eudicotyledons</taxon>
        <taxon>Gunneridae</taxon>
        <taxon>Pentapetalae</taxon>
        <taxon>asterids</taxon>
        <taxon>campanulids</taxon>
        <taxon>Asterales</taxon>
        <taxon>Asteraceae</taxon>
        <taxon>Asteroideae</taxon>
        <taxon>Heliantheae alliance</taxon>
        <taxon>Millerieae</taxon>
        <taxon>Smallanthus</taxon>
    </lineage>
</organism>
<gene>
    <name evidence="1" type="ORF">L1987_75263</name>
</gene>